<dbReference type="SUPFAM" id="SSF54909">
    <property type="entry name" value="Dimeric alpha+beta barrel"/>
    <property type="match status" value="1"/>
</dbReference>
<gene>
    <name evidence="1" type="ORF">DRW48_13385</name>
</gene>
<sequence>MAGAVLFSEMTPSPDWEGEFNEWYDNEHIPLRMTVPGFTGAQRYKRNDRDYLAVYDMTGTDVLQTPAYVEIKDNPTAMTARMLGSVGGFTRYIGTEIGFQSNVALDDAIPAPVLYSVLFSVPGDRLGDFDAWYDQDHLPALLENPDWLACRRFSLEVAHPQPFNRLALHYLATDEALDSPAREKARATPGRARLAAEPWFQADYKVFYLHGERFSAR</sequence>
<name>A0A344PMD5_9RHOB</name>
<dbReference type="Proteomes" id="UP000252023">
    <property type="component" value="Chromosome"/>
</dbReference>
<evidence type="ECO:0008006" key="3">
    <source>
        <dbReference type="Google" id="ProtNLM"/>
    </source>
</evidence>
<dbReference type="KEGG" id="pars:DRW48_13385"/>
<dbReference type="InterPro" id="IPR011008">
    <property type="entry name" value="Dimeric_a/b-barrel"/>
</dbReference>
<dbReference type="RefSeq" id="WP_114076857.1">
    <property type="nucleotide sequence ID" value="NZ_CP030918.1"/>
</dbReference>
<protein>
    <recommendedName>
        <fullName evidence="3">EthD domain-containing protein</fullName>
    </recommendedName>
</protein>
<evidence type="ECO:0000313" key="2">
    <source>
        <dbReference type="Proteomes" id="UP000252023"/>
    </source>
</evidence>
<dbReference type="OrthoDB" id="3034735at2"/>
<proteinExistence type="predicted"/>
<accession>A0A344PMD5</accession>
<dbReference type="AlphaFoldDB" id="A0A344PMD5"/>
<dbReference type="EMBL" id="CP030918">
    <property type="protein sequence ID" value="AXC50540.1"/>
    <property type="molecule type" value="Genomic_DNA"/>
</dbReference>
<reference evidence="2" key="1">
    <citation type="submission" date="2018-07" db="EMBL/GenBank/DDBJ databases">
        <title>Genome sequencing of Paracoccus sp. SC2-6.</title>
        <authorList>
            <person name="Heo J."/>
            <person name="Kim S.-J."/>
            <person name="Kwon S.-W."/>
        </authorList>
    </citation>
    <scope>NUCLEOTIDE SEQUENCE [LARGE SCALE GENOMIC DNA]</scope>
    <source>
        <strain evidence="2">SC2-6</strain>
    </source>
</reference>
<evidence type="ECO:0000313" key="1">
    <source>
        <dbReference type="EMBL" id="AXC50540.1"/>
    </source>
</evidence>
<organism evidence="1 2">
    <name type="scientific">Paracoccus suum</name>
    <dbReference type="NCBI Taxonomy" id="2259340"/>
    <lineage>
        <taxon>Bacteria</taxon>
        <taxon>Pseudomonadati</taxon>
        <taxon>Pseudomonadota</taxon>
        <taxon>Alphaproteobacteria</taxon>
        <taxon>Rhodobacterales</taxon>
        <taxon>Paracoccaceae</taxon>
        <taxon>Paracoccus</taxon>
    </lineage>
</organism>
<keyword evidence="2" id="KW-1185">Reference proteome</keyword>